<keyword evidence="2" id="KW-1185">Reference proteome</keyword>
<evidence type="ECO:0000313" key="1">
    <source>
        <dbReference type="EMBL" id="OEU14247.1"/>
    </source>
</evidence>
<dbReference type="OrthoDB" id="54227at2759"/>
<organism evidence="1 2">
    <name type="scientific">Fragilariopsis cylindrus CCMP1102</name>
    <dbReference type="NCBI Taxonomy" id="635003"/>
    <lineage>
        <taxon>Eukaryota</taxon>
        <taxon>Sar</taxon>
        <taxon>Stramenopiles</taxon>
        <taxon>Ochrophyta</taxon>
        <taxon>Bacillariophyta</taxon>
        <taxon>Bacillariophyceae</taxon>
        <taxon>Bacillariophycidae</taxon>
        <taxon>Bacillariales</taxon>
        <taxon>Bacillariaceae</taxon>
        <taxon>Fragilariopsis</taxon>
    </lineage>
</organism>
<dbReference type="EMBL" id="KV784360">
    <property type="protein sequence ID" value="OEU14247.1"/>
    <property type="molecule type" value="Genomic_DNA"/>
</dbReference>
<protein>
    <submittedName>
        <fullName evidence="1">Uncharacterized protein</fullName>
    </submittedName>
</protein>
<dbReference type="SUPFAM" id="SSF52047">
    <property type="entry name" value="RNI-like"/>
    <property type="match status" value="1"/>
</dbReference>
<sequence length="200" mass="23417">MEGIRSLNMSLPPSTKFTTRGANNISMTLPRALSRILPNIRVLDLSNWVVGYHSGKFIEDFSTNWPYLEKIIWNNIPRWTEIYLDGIDMRPWKNLNEIIMDNCTFYCAYGMLNWMSDLTTNQISSKPKYFLFHRCRKGLERVSIQNATCYDTRGCGIIIPQSALIKFVRNTPTLKWFRSNLTQKNINMLQNERPLIELLN</sequence>
<proteinExistence type="predicted"/>
<dbReference type="KEGG" id="fcy:FRACYDRAFT_269554"/>
<accession>A0A1E7F7W5</accession>
<gene>
    <name evidence="1" type="ORF">FRACYDRAFT_269554</name>
</gene>
<evidence type="ECO:0000313" key="2">
    <source>
        <dbReference type="Proteomes" id="UP000095751"/>
    </source>
</evidence>
<dbReference type="InParanoid" id="A0A1E7F7W5"/>
<dbReference type="AlphaFoldDB" id="A0A1E7F7W5"/>
<dbReference type="Proteomes" id="UP000095751">
    <property type="component" value="Unassembled WGS sequence"/>
</dbReference>
<name>A0A1E7F7W5_9STRA</name>
<reference evidence="1 2" key="1">
    <citation type="submission" date="2016-09" db="EMBL/GenBank/DDBJ databases">
        <title>Extensive genetic diversity and differential bi-allelic expression allows diatom success in the polar Southern Ocean.</title>
        <authorList>
            <consortium name="DOE Joint Genome Institute"/>
            <person name="Mock T."/>
            <person name="Otillar R.P."/>
            <person name="Strauss J."/>
            <person name="Dupont C."/>
            <person name="Frickenhaus S."/>
            <person name="Maumus F."/>
            <person name="Mcmullan M."/>
            <person name="Sanges R."/>
            <person name="Schmutz J."/>
            <person name="Toseland A."/>
            <person name="Valas R."/>
            <person name="Veluchamy A."/>
            <person name="Ward B.J."/>
            <person name="Allen A."/>
            <person name="Barry K."/>
            <person name="Falciatore A."/>
            <person name="Ferrante M."/>
            <person name="Fortunato A.E."/>
            <person name="Gloeckner G."/>
            <person name="Gruber A."/>
            <person name="Hipkin R."/>
            <person name="Janech M."/>
            <person name="Kroth P."/>
            <person name="Leese F."/>
            <person name="Lindquist E."/>
            <person name="Lyon B.R."/>
            <person name="Martin J."/>
            <person name="Mayer C."/>
            <person name="Parker M."/>
            <person name="Quesneville H."/>
            <person name="Raymond J."/>
            <person name="Uhlig C."/>
            <person name="Valentin K.U."/>
            <person name="Worden A.Z."/>
            <person name="Armbrust E.V."/>
            <person name="Bowler C."/>
            <person name="Green B."/>
            <person name="Moulton V."/>
            <person name="Van Oosterhout C."/>
            <person name="Grigoriev I."/>
        </authorList>
    </citation>
    <scope>NUCLEOTIDE SEQUENCE [LARGE SCALE GENOMIC DNA]</scope>
    <source>
        <strain evidence="1 2">CCMP1102</strain>
    </source>
</reference>